<evidence type="ECO:0000313" key="1">
    <source>
        <dbReference type="EMBL" id="MCC9072007.1"/>
    </source>
</evidence>
<organism evidence="1 2">
    <name type="scientific">Flavobacterium pisciphilum</name>
    <dbReference type="NCBI Taxonomy" id="2893755"/>
    <lineage>
        <taxon>Bacteria</taxon>
        <taxon>Pseudomonadati</taxon>
        <taxon>Bacteroidota</taxon>
        <taxon>Flavobacteriia</taxon>
        <taxon>Flavobacteriales</taxon>
        <taxon>Flavobacteriaceae</taxon>
        <taxon>Flavobacterium</taxon>
    </lineage>
</organism>
<gene>
    <name evidence="1" type="ORF">LNQ49_10485</name>
</gene>
<proteinExistence type="predicted"/>
<protein>
    <recommendedName>
        <fullName evidence="3">CarboxypepD_reg-like domain-containing protein</fullName>
    </recommendedName>
</protein>
<dbReference type="EMBL" id="JAJJMO010000001">
    <property type="protein sequence ID" value="MCC9072007.1"/>
    <property type="molecule type" value="Genomic_DNA"/>
</dbReference>
<accession>A0ABS8MTB0</accession>
<dbReference type="Proteomes" id="UP001430919">
    <property type="component" value="Unassembled WGS sequence"/>
</dbReference>
<dbReference type="RefSeq" id="WP_229988738.1">
    <property type="nucleotide sequence ID" value="NZ_JAJJMO010000001.1"/>
</dbReference>
<evidence type="ECO:0000313" key="2">
    <source>
        <dbReference type="Proteomes" id="UP001430919"/>
    </source>
</evidence>
<sequence length="247" mass="28442">MKAKILTTISLFTYQFSVSQTEKLLHGKVISEDIFLKDVEVINKTAKTSTTTNTFGEFEILANVKDSLIFFSEGYYFKRMQLTQENIGTNNLIVGMLPKPEELDEIIILSKKIKPVFITKENIQEIKLNKSRPKLGMKIEGHKDGTAPITDQADLVRIGKQIYNIIKKKKGTKIETQKINFIQLITETLNPDFFTKDLKLKEEEKELFLDFCDADPKSKTLLEDKNILSTMDFLYSKNKEFQKLKAN</sequence>
<keyword evidence="2" id="KW-1185">Reference proteome</keyword>
<reference evidence="1" key="1">
    <citation type="submission" date="2021-11" db="EMBL/GenBank/DDBJ databases">
        <title>Description of novel Flavobacterium species.</title>
        <authorList>
            <person name="Saticioglu I.B."/>
            <person name="Ay H."/>
            <person name="Altun S."/>
            <person name="Duman M."/>
        </authorList>
    </citation>
    <scope>NUCLEOTIDE SEQUENCE</scope>
    <source>
        <strain evidence="1">F-65</strain>
    </source>
</reference>
<evidence type="ECO:0008006" key="3">
    <source>
        <dbReference type="Google" id="ProtNLM"/>
    </source>
</evidence>
<name>A0ABS8MTB0_9FLAO</name>
<comment type="caution">
    <text evidence="1">The sequence shown here is derived from an EMBL/GenBank/DDBJ whole genome shotgun (WGS) entry which is preliminary data.</text>
</comment>